<keyword evidence="2" id="KW-0255">Endonuclease</keyword>
<dbReference type="GO" id="GO:0004519">
    <property type="term" value="F:endonuclease activity"/>
    <property type="evidence" value="ECO:0007669"/>
    <property type="project" value="UniProtKB-KW"/>
</dbReference>
<dbReference type="HOGENOM" id="CLU_1907863_0_0_1"/>
<organism evidence="2 3">
    <name type="scientific">Rhizoctonia solani 123E</name>
    <dbReference type="NCBI Taxonomy" id="1423351"/>
    <lineage>
        <taxon>Eukaryota</taxon>
        <taxon>Fungi</taxon>
        <taxon>Dikarya</taxon>
        <taxon>Basidiomycota</taxon>
        <taxon>Agaricomycotina</taxon>
        <taxon>Agaricomycetes</taxon>
        <taxon>Cantharellales</taxon>
        <taxon>Ceratobasidiaceae</taxon>
        <taxon>Rhizoctonia</taxon>
    </lineage>
</organism>
<dbReference type="STRING" id="1423351.A0A074RRL1"/>
<evidence type="ECO:0000313" key="3">
    <source>
        <dbReference type="Proteomes" id="UP000027456"/>
    </source>
</evidence>
<sequence>MSFKSFIELLLLHMNPFPGPNSVIVMDNCRIHKNAGVLNMITESGCKYEFLPPYSPDLNPVEPAFAKFKQLLKHSGEVASEAMSDEEENFSLHCHIKKSQNRLWSIYMAAPQTTYAILMQPHLNELHKSATSR</sequence>
<dbReference type="Pfam" id="PF13358">
    <property type="entry name" value="DDE_3"/>
    <property type="match status" value="1"/>
</dbReference>
<dbReference type="Proteomes" id="UP000027456">
    <property type="component" value="Unassembled WGS sequence"/>
</dbReference>
<keyword evidence="2" id="KW-0540">Nuclease</keyword>
<dbReference type="InterPro" id="IPR036397">
    <property type="entry name" value="RNaseH_sf"/>
</dbReference>
<dbReference type="AlphaFoldDB" id="A0A074RRL1"/>
<dbReference type="PANTHER" id="PTHR46564:SF1">
    <property type="entry name" value="TRANSPOSASE"/>
    <property type="match status" value="1"/>
</dbReference>
<accession>A0A074RRL1</accession>
<dbReference type="Gene3D" id="3.30.420.10">
    <property type="entry name" value="Ribonuclease H-like superfamily/Ribonuclease H"/>
    <property type="match status" value="1"/>
</dbReference>
<dbReference type="OrthoDB" id="2266637at2759"/>
<evidence type="ECO:0000313" key="2">
    <source>
        <dbReference type="EMBL" id="KEP47288.1"/>
    </source>
</evidence>
<dbReference type="InterPro" id="IPR038717">
    <property type="entry name" value="Tc1-like_DDE_dom"/>
</dbReference>
<keyword evidence="2" id="KW-0378">Hydrolase</keyword>
<name>A0A074RRL1_9AGAM</name>
<dbReference type="GO" id="GO:0003676">
    <property type="term" value="F:nucleic acid binding"/>
    <property type="evidence" value="ECO:0007669"/>
    <property type="project" value="InterPro"/>
</dbReference>
<evidence type="ECO:0000259" key="1">
    <source>
        <dbReference type="Pfam" id="PF13358"/>
    </source>
</evidence>
<dbReference type="EMBL" id="AZST01000786">
    <property type="protein sequence ID" value="KEP47288.1"/>
    <property type="molecule type" value="Genomic_DNA"/>
</dbReference>
<dbReference type="PANTHER" id="PTHR46564">
    <property type="entry name" value="TRANSPOSASE"/>
    <property type="match status" value="1"/>
</dbReference>
<protein>
    <submittedName>
        <fullName evidence="2">DDE family endonuclease</fullName>
    </submittedName>
</protein>
<proteinExistence type="predicted"/>
<gene>
    <name evidence="2" type="ORF">V565_161330</name>
</gene>
<keyword evidence="3" id="KW-1185">Reference proteome</keyword>
<reference evidence="2 3" key="1">
    <citation type="submission" date="2013-12" db="EMBL/GenBank/DDBJ databases">
        <authorList>
            <person name="Cubeta M."/>
            <person name="Pakala S."/>
            <person name="Fedorova N."/>
            <person name="Thomas E."/>
            <person name="Dean R."/>
            <person name="Jabaji S."/>
            <person name="Neate S."/>
            <person name="Toda T."/>
            <person name="Tavantzis S."/>
            <person name="Vilgalys R."/>
            <person name="Bharathan N."/>
            <person name="Pakala S."/>
            <person name="Losada L.S."/>
            <person name="Zafar N."/>
            <person name="Nierman W."/>
        </authorList>
    </citation>
    <scope>NUCLEOTIDE SEQUENCE [LARGE SCALE GENOMIC DNA]</scope>
    <source>
        <strain evidence="2 3">123E</strain>
    </source>
</reference>
<comment type="caution">
    <text evidence="2">The sequence shown here is derived from an EMBL/GenBank/DDBJ whole genome shotgun (WGS) entry which is preliminary data.</text>
</comment>
<feature type="domain" description="Tc1-like transposase DDE" evidence="1">
    <location>
        <begin position="4"/>
        <end position="75"/>
    </location>
</feature>